<keyword evidence="3" id="KW-0804">Transcription</keyword>
<dbReference type="SUPFAM" id="SSF54171">
    <property type="entry name" value="DNA-binding domain"/>
    <property type="match status" value="1"/>
</dbReference>
<protein>
    <recommendedName>
        <fullName evidence="4">AP2/ERF domain-containing protein</fullName>
    </recommendedName>
</protein>
<dbReference type="Gene3D" id="3.90.75.20">
    <property type="match status" value="1"/>
</dbReference>
<evidence type="ECO:0000256" key="2">
    <source>
        <dbReference type="ARBA" id="ARBA00023125"/>
    </source>
</evidence>
<gene>
    <name evidence="5" type="ORF">Dcar01_03683</name>
</gene>
<dbReference type="InterPro" id="IPR016177">
    <property type="entry name" value="DNA-bd_dom_sf"/>
</dbReference>
<dbReference type="InterPro" id="IPR003615">
    <property type="entry name" value="HNH_nuc"/>
</dbReference>
<dbReference type="Pfam" id="PF13392">
    <property type="entry name" value="HNH_3"/>
    <property type="match status" value="1"/>
</dbReference>
<evidence type="ECO:0000259" key="4">
    <source>
        <dbReference type="PROSITE" id="PS51032"/>
    </source>
</evidence>
<dbReference type="RefSeq" id="WP_345468194.1">
    <property type="nucleotide sequence ID" value="NZ_BAABRP010000027.1"/>
</dbReference>
<evidence type="ECO:0000313" key="6">
    <source>
        <dbReference type="Proteomes" id="UP001401887"/>
    </source>
</evidence>
<accession>A0ABP9WC68</accession>
<dbReference type="EMBL" id="BAABRP010000027">
    <property type="protein sequence ID" value="GAA5514919.1"/>
    <property type="molecule type" value="Genomic_DNA"/>
</dbReference>
<dbReference type="SUPFAM" id="SSF54060">
    <property type="entry name" value="His-Me finger endonucleases"/>
    <property type="match status" value="1"/>
</dbReference>
<dbReference type="SMART" id="SM00380">
    <property type="entry name" value="AP2"/>
    <property type="match status" value="1"/>
</dbReference>
<sequence length="170" mass="19143">MAEIKLHGKRGEGKVALCDDADYALLSRHRWHLDKRGYARTYRPLEYGRSTTVAMHQLLADEKGGHYRDHLNGDRLNNRRANLRPCTQRENSYNRCVHRNSKTRVKGVSRYRGKYRAVIHKDGEQVYLGLFPTLDLAAAAYNGAAIALFGAFARLNPIPVPAEGVPNAAD</sequence>
<evidence type="ECO:0000256" key="3">
    <source>
        <dbReference type="ARBA" id="ARBA00023163"/>
    </source>
</evidence>
<reference evidence="5 6" key="1">
    <citation type="submission" date="2024-02" db="EMBL/GenBank/DDBJ databases">
        <title>Deinococcus carri NBRC 110142.</title>
        <authorList>
            <person name="Ichikawa N."/>
            <person name="Katano-Makiyama Y."/>
            <person name="Hidaka K."/>
        </authorList>
    </citation>
    <scope>NUCLEOTIDE SEQUENCE [LARGE SCALE GENOMIC DNA]</scope>
    <source>
        <strain evidence="5 6">NBRC 110142</strain>
    </source>
</reference>
<comment type="caution">
    <text evidence="5">The sequence shown here is derived from an EMBL/GenBank/DDBJ whole genome shotgun (WGS) entry which is preliminary data.</text>
</comment>
<keyword evidence="1" id="KW-0805">Transcription regulation</keyword>
<evidence type="ECO:0000256" key="1">
    <source>
        <dbReference type="ARBA" id="ARBA00023015"/>
    </source>
</evidence>
<dbReference type="Gene3D" id="3.30.730.10">
    <property type="entry name" value="AP2/ERF domain"/>
    <property type="match status" value="1"/>
</dbReference>
<organism evidence="5 6">
    <name type="scientific">Deinococcus carri</name>
    <dbReference type="NCBI Taxonomy" id="1211323"/>
    <lineage>
        <taxon>Bacteria</taxon>
        <taxon>Thermotogati</taxon>
        <taxon>Deinococcota</taxon>
        <taxon>Deinococci</taxon>
        <taxon>Deinococcales</taxon>
        <taxon>Deinococcaceae</taxon>
        <taxon>Deinococcus</taxon>
    </lineage>
</organism>
<keyword evidence="2" id="KW-0238">DNA-binding</keyword>
<proteinExistence type="predicted"/>
<dbReference type="InterPro" id="IPR001471">
    <property type="entry name" value="AP2/ERF_dom"/>
</dbReference>
<name>A0ABP9WC68_9DEIO</name>
<evidence type="ECO:0000313" key="5">
    <source>
        <dbReference type="EMBL" id="GAA5514919.1"/>
    </source>
</evidence>
<dbReference type="InterPro" id="IPR036955">
    <property type="entry name" value="AP2/ERF_dom_sf"/>
</dbReference>
<feature type="domain" description="AP2/ERF" evidence="4">
    <location>
        <begin position="104"/>
        <end position="158"/>
    </location>
</feature>
<dbReference type="Proteomes" id="UP001401887">
    <property type="component" value="Unassembled WGS sequence"/>
</dbReference>
<dbReference type="InterPro" id="IPR044925">
    <property type="entry name" value="His-Me_finger_sf"/>
</dbReference>
<dbReference type="PROSITE" id="PS51032">
    <property type="entry name" value="AP2_ERF"/>
    <property type="match status" value="1"/>
</dbReference>
<keyword evidence="6" id="KW-1185">Reference proteome</keyword>